<dbReference type="PROSITE" id="PS00957">
    <property type="entry name" value="NAD_G3PDH"/>
    <property type="match status" value="1"/>
</dbReference>
<keyword evidence="13" id="KW-1185">Reference proteome</keyword>
<feature type="binding site" evidence="7">
    <location>
        <position position="174"/>
    </location>
    <ligand>
        <name>NAD(+)</name>
        <dbReference type="ChEBI" id="CHEBI:57540"/>
    </ligand>
</feature>
<evidence type="ECO:0000256" key="5">
    <source>
        <dbReference type="PIRSR" id="PIRSR000114-1"/>
    </source>
</evidence>
<feature type="domain" description="Glycerol-3-phosphate dehydrogenase NAD-dependent N-terminal" evidence="10">
    <location>
        <begin position="16"/>
        <end position="193"/>
    </location>
</feature>
<dbReference type="GO" id="GO:0042803">
    <property type="term" value="F:protein homodimerization activity"/>
    <property type="evidence" value="ECO:0007669"/>
    <property type="project" value="InterPro"/>
</dbReference>
<dbReference type="GO" id="GO:0046168">
    <property type="term" value="P:glycerol-3-phosphate catabolic process"/>
    <property type="evidence" value="ECO:0007669"/>
    <property type="project" value="UniProtKB-UniRule"/>
</dbReference>
<dbReference type="InterPro" id="IPR017751">
    <property type="entry name" value="G3P_DH_NAD-dep_euk"/>
</dbReference>
<dbReference type="EMBL" id="FQNC01000014">
    <property type="protein sequence ID" value="SGY16433.1"/>
    <property type="molecule type" value="Genomic_DNA"/>
</dbReference>
<evidence type="ECO:0000256" key="7">
    <source>
        <dbReference type="PIRSR" id="PIRSR000114-3"/>
    </source>
</evidence>
<feature type="binding site" evidence="7">
    <location>
        <position position="290"/>
    </location>
    <ligand>
        <name>NAD(+)</name>
        <dbReference type="ChEBI" id="CHEBI:57540"/>
    </ligand>
</feature>
<dbReference type="SUPFAM" id="SSF48179">
    <property type="entry name" value="6-phosphogluconate dehydrogenase C-terminal domain-like"/>
    <property type="match status" value="1"/>
</dbReference>
<keyword evidence="2 8" id="KW-0560">Oxidoreductase</keyword>
<dbReference type="Pfam" id="PF01210">
    <property type="entry name" value="NAD_Gly3P_dh_N"/>
    <property type="match status" value="1"/>
</dbReference>
<dbReference type="NCBIfam" id="TIGR03376">
    <property type="entry name" value="glycerol3P_DH"/>
    <property type="match status" value="1"/>
</dbReference>
<reference evidence="12 13" key="1">
    <citation type="submission" date="2016-11" db="EMBL/GenBank/DDBJ databases">
        <authorList>
            <person name="Jaros S."/>
            <person name="Januszkiewicz K."/>
            <person name="Wedrychowicz H."/>
        </authorList>
    </citation>
    <scope>NUCLEOTIDE SEQUENCE [LARGE SCALE GENOMIC DNA]</scope>
</reference>
<evidence type="ECO:0000256" key="8">
    <source>
        <dbReference type="RuleBase" id="RU000437"/>
    </source>
</evidence>
<feature type="domain" description="Glycerol-3-phosphate dehydrogenase NAD-dependent C-terminal" evidence="11">
    <location>
        <begin position="214"/>
        <end position="359"/>
    </location>
</feature>
<sequence length="363" mass="39406">MAFPLTSPAPPGGKWKIAIIGSGNWGSAIARLIGINVQAKPQLFDPEVKMSQPHLRDHWRAFTLAFKGRSLVQQFNESHENVKYLPGIKIPHCVVAEADLVRSVQGANALVFVTPHAFVPGVCKQLRGKVDPNCRALSLVKGVEVSAEHISIFAQVIEEQLGIPCGALSGANIADEVARDAFGETTIACKDQQEGQRWYEAFHTPTFHVQITDDVVGVSLAGALKNVVAIAAGACDGLGWGNNAKAAIMRIGLLEMRKFALEFFDTARPETFVYSSAGIADLITSCLGGRNRKCGEAFVKTGKSFYVLEREMLNGQKLQGVQTAKEVHEFLKARGRIDSYPLFHAVYNIAYEGLPPAKLTAHL</sequence>
<feature type="active site" description="Proton acceptor" evidence="5">
    <location>
        <position position="225"/>
    </location>
</feature>
<feature type="binding site" evidence="6">
    <location>
        <begin position="290"/>
        <end position="291"/>
    </location>
    <ligand>
        <name>substrate</name>
    </ligand>
</feature>
<protein>
    <recommendedName>
        <fullName evidence="9">Glycerol-3-phosphate dehydrogenase [NAD(+)]</fullName>
        <ecNumber evidence="9">1.1.1.8</ecNumber>
    </recommendedName>
</protein>
<feature type="binding site" evidence="7">
    <location>
        <position position="118"/>
    </location>
    <ligand>
        <name>NAD(+)</name>
        <dbReference type="ChEBI" id="CHEBI:57540"/>
    </ligand>
</feature>
<evidence type="ECO:0000313" key="12">
    <source>
        <dbReference type="EMBL" id="SGY16433.1"/>
    </source>
</evidence>
<dbReference type="Pfam" id="PF07479">
    <property type="entry name" value="NAD_Gly3P_dh_C"/>
    <property type="match status" value="1"/>
</dbReference>
<organism evidence="12 13">
    <name type="scientific">Microbotryum silenes-dioicae</name>
    <dbReference type="NCBI Taxonomy" id="796604"/>
    <lineage>
        <taxon>Eukaryota</taxon>
        <taxon>Fungi</taxon>
        <taxon>Dikarya</taxon>
        <taxon>Basidiomycota</taxon>
        <taxon>Pucciniomycotina</taxon>
        <taxon>Microbotryomycetes</taxon>
        <taxon>Microbotryales</taxon>
        <taxon>Microbotryaceae</taxon>
        <taxon>Microbotryum</taxon>
    </lineage>
</organism>
<dbReference type="GO" id="GO:0005975">
    <property type="term" value="P:carbohydrate metabolic process"/>
    <property type="evidence" value="ECO:0007669"/>
    <property type="project" value="InterPro"/>
</dbReference>
<dbReference type="GO" id="GO:0051287">
    <property type="term" value="F:NAD binding"/>
    <property type="evidence" value="ECO:0007669"/>
    <property type="project" value="UniProtKB-UniRule"/>
</dbReference>
<dbReference type="STRING" id="796604.A0A2X0NWH6"/>
<evidence type="ECO:0000313" key="13">
    <source>
        <dbReference type="Proteomes" id="UP000249464"/>
    </source>
</evidence>
<keyword evidence="3 7" id="KW-0520">NAD</keyword>
<feature type="binding site" evidence="7">
    <location>
        <position position="319"/>
    </location>
    <ligand>
        <name>NAD(+)</name>
        <dbReference type="ChEBI" id="CHEBI:57540"/>
    </ligand>
</feature>
<feature type="binding site" evidence="6">
    <location>
        <position position="141"/>
    </location>
    <ligand>
        <name>substrate</name>
    </ligand>
</feature>
<dbReference type="GO" id="GO:0141152">
    <property type="term" value="F:glycerol-3-phosphate dehydrogenase (NAD+) activity"/>
    <property type="evidence" value="ECO:0007669"/>
    <property type="project" value="UniProtKB-UniRule"/>
</dbReference>
<gene>
    <name evidence="12" type="primary">BQ5605_C012g06871</name>
    <name evidence="12" type="ORF">BQ5605_C012G06871</name>
</gene>
<evidence type="ECO:0000256" key="4">
    <source>
        <dbReference type="ARBA" id="ARBA00048683"/>
    </source>
</evidence>
<dbReference type="FunFam" id="1.10.1040.10:FF:000004">
    <property type="entry name" value="Glycerol-3-phosphate dehydrogenase [NAD(+)]"/>
    <property type="match status" value="1"/>
</dbReference>
<feature type="binding site" evidence="7">
    <location>
        <position position="317"/>
    </location>
    <ligand>
        <name>NAD(+)</name>
        <dbReference type="ChEBI" id="CHEBI:57540"/>
    </ligand>
</feature>
<proteinExistence type="inferred from homology"/>
<evidence type="ECO:0000256" key="3">
    <source>
        <dbReference type="ARBA" id="ARBA00023027"/>
    </source>
</evidence>
<evidence type="ECO:0000256" key="2">
    <source>
        <dbReference type="ARBA" id="ARBA00023002"/>
    </source>
</evidence>
<evidence type="ECO:0000256" key="6">
    <source>
        <dbReference type="PIRSR" id="PIRSR000114-2"/>
    </source>
</evidence>
<dbReference type="EC" id="1.1.1.8" evidence="9"/>
<comment type="similarity">
    <text evidence="1 8">Belongs to the NAD-dependent glycerol-3-phosphate dehydrogenase family.</text>
</comment>
<dbReference type="SUPFAM" id="SSF51735">
    <property type="entry name" value="NAD(P)-binding Rossmann-fold domains"/>
    <property type="match status" value="1"/>
</dbReference>
<dbReference type="PANTHER" id="PTHR11728">
    <property type="entry name" value="GLYCEROL-3-PHOSPHATE DEHYDROGENASE"/>
    <property type="match status" value="1"/>
</dbReference>
<name>A0A2X0NWH6_9BASI</name>
<feature type="binding site" evidence="7">
    <location>
        <begin position="21"/>
        <end position="26"/>
    </location>
    <ligand>
        <name>NAD(+)</name>
        <dbReference type="ChEBI" id="CHEBI:57540"/>
    </ligand>
</feature>
<evidence type="ECO:0000256" key="9">
    <source>
        <dbReference type="RuleBase" id="RU361243"/>
    </source>
</evidence>
<evidence type="ECO:0000259" key="10">
    <source>
        <dbReference type="Pfam" id="PF01210"/>
    </source>
</evidence>
<dbReference type="Gene3D" id="1.10.1040.10">
    <property type="entry name" value="N-(1-d-carboxylethyl)-l-norvaline Dehydrogenase, domain 2"/>
    <property type="match status" value="1"/>
</dbReference>
<evidence type="ECO:0000259" key="11">
    <source>
        <dbReference type="Pfam" id="PF07479"/>
    </source>
</evidence>
<dbReference type="InterPro" id="IPR006168">
    <property type="entry name" value="G3P_DH_NAD-dep"/>
</dbReference>
<dbReference type="InterPro" id="IPR036291">
    <property type="entry name" value="NAD(P)-bd_dom_sf"/>
</dbReference>
<comment type="catalytic activity">
    <reaction evidence="4 9">
        <text>sn-glycerol 3-phosphate + NAD(+) = dihydroxyacetone phosphate + NADH + H(+)</text>
        <dbReference type="Rhea" id="RHEA:11092"/>
        <dbReference type="ChEBI" id="CHEBI:15378"/>
        <dbReference type="ChEBI" id="CHEBI:57540"/>
        <dbReference type="ChEBI" id="CHEBI:57597"/>
        <dbReference type="ChEBI" id="CHEBI:57642"/>
        <dbReference type="ChEBI" id="CHEBI:57945"/>
        <dbReference type="EC" id="1.1.1.8"/>
    </reaction>
</comment>
<evidence type="ECO:0000256" key="1">
    <source>
        <dbReference type="ARBA" id="ARBA00011009"/>
    </source>
</evidence>
<dbReference type="Proteomes" id="UP000249464">
    <property type="component" value="Unassembled WGS sequence"/>
</dbReference>
<dbReference type="Gene3D" id="3.40.50.720">
    <property type="entry name" value="NAD(P)-binding Rossmann-like Domain"/>
    <property type="match status" value="1"/>
</dbReference>
<dbReference type="InterPro" id="IPR006109">
    <property type="entry name" value="G3P_DH_NAD-dep_C"/>
</dbReference>
<dbReference type="InterPro" id="IPR008927">
    <property type="entry name" value="6-PGluconate_DH-like_C_sf"/>
</dbReference>
<dbReference type="InterPro" id="IPR013328">
    <property type="entry name" value="6PGD_dom2"/>
</dbReference>
<dbReference type="PANTHER" id="PTHR11728:SF8">
    <property type="entry name" value="GLYCEROL-3-PHOSPHATE DEHYDROGENASE [NAD(+)]-RELATED"/>
    <property type="match status" value="1"/>
</dbReference>
<dbReference type="AlphaFoldDB" id="A0A2X0NWH6"/>
<dbReference type="InterPro" id="IPR011128">
    <property type="entry name" value="G3P_DH_NAD-dep_N"/>
</dbReference>
<dbReference type="GO" id="GO:0005829">
    <property type="term" value="C:cytosol"/>
    <property type="evidence" value="ECO:0007669"/>
    <property type="project" value="TreeGrafter"/>
</dbReference>
<dbReference type="PIRSF" id="PIRSF000114">
    <property type="entry name" value="Glycerol-3-P_dh"/>
    <property type="match status" value="1"/>
</dbReference>
<accession>A0A2X0NWH6</accession>
<dbReference type="GO" id="GO:0005634">
    <property type="term" value="C:nucleus"/>
    <property type="evidence" value="ECO:0007669"/>
    <property type="project" value="TreeGrafter"/>
</dbReference>
<dbReference type="PRINTS" id="PR00077">
    <property type="entry name" value="GPDHDRGNASE"/>
</dbReference>